<dbReference type="InterPro" id="IPR007527">
    <property type="entry name" value="Znf_SWIM"/>
</dbReference>
<protein>
    <recommendedName>
        <fullName evidence="3">SWIM-type domain-containing protein</fullName>
    </recommendedName>
</protein>
<accession>A0A9W6P710</accession>
<keyword evidence="1" id="KW-0862">Zinc</keyword>
<dbReference type="AlphaFoldDB" id="A0A9W6P710"/>
<organism evidence="4 5">
    <name type="scientific">Nocardiopsis ansamitocini</name>
    <dbReference type="NCBI Taxonomy" id="1670832"/>
    <lineage>
        <taxon>Bacteria</taxon>
        <taxon>Bacillati</taxon>
        <taxon>Actinomycetota</taxon>
        <taxon>Actinomycetes</taxon>
        <taxon>Streptosporangiales</taxon>
        <taxon>Nocardiopsidaceae</taxon>
        <taxon>Nocardiopsis</taxon>
    </lineage>
</organism>
<evidence type="ECO:0000259" key="3">
    <source>
        <dbReference type="PROSITE" id="PS50966"/>
    </source>
</evidence>
<proteinExistence type="predicted"/>
<dbReference type="Proteomes" id="UP001165092">
    <property type="component" value="Unassembled WGS sequence"/>
</dbReference>
<evidence type="ECO:0000313" key="4">
    <source>
        <dbReference type="EMBL" id="GLU48173.1"/>
    </source>
</evidence>
<dbReference type="Pfam" id="PF04434">
    <property type="entry name" value="SWIM"/>
    <property type="match status" value="1"/>
</dbReference>
<keyword evidence="1" id="KW-0863">Zinc-finger</keyword>
<dbReference type="PANTHER" id="PTHR38133:SF1">
    <property type="entry name" value="SLR1429 PROTEIN"/>
    <property type="match status" value="1"/>
</dbReference>
<name>A0A9W6P710_9ACTN</name>
<comment type="caution">
    <text evidence="4">The sequence shown here is derived from an EMBL/GenBank/DDBJ whole genome shotgun (WGS) entry which is preliminary data.</text>
</comment>
<evidence type="ECO:0000256" key="2">
    <source>
        <dbReference type="SAM" id="MobiDB-lite"/>
    </source>
</evidence>
<dbReference type="PROSITE" id="PS50966">
    <property type="entry name" value="ZF_SWIM"/>
    <property type="match status" value="1"/>
</dbReference>
<feature type="region of interest" description="Disordered" evidence="2">
    <location>
        <begin position="174"/>
        <end position="197"/>
    </location>
</feature>
<dbReference type="GO" id="GO:0008270">
    <property type="term" value="F:zinc ion binding"/>
    <property type="evidence" value="ECO:0007669"/>
    <property type="project" value="UniProtKB-KW"/>
</dbReference>
<reference evidence="4" key="1">
    <citation type="submission" date="2023-02" db="EMBL/GenBank/DDBJ databases">
        <title>Nocardiopsis ansamitocini NBRC 112285.</title>
        <authorList>
            <person name="Ichikawa N."/>
            <person name="Sato H."/>
            <person name="Tonouchi N."/>
        </authorList>
    </citation>
    <scope>NUCLEOTIDE SEQUENCE</scope>
    <source>
        <strain evidence="4">NBRC 112285</strain>
    </source>
</reference>
<evidence type="ECO:0000256" key="1">
    <source>
        <dbReference type="PROSITE-ProRule" id="PRU00325"/>
    </source>
</evidence>
<feature type="domain" description="SWIM-type" evidence="3">
    <location>
        <begin position="110"/>
        <end position="141"/>
    </location>
</feature>
<dbReference type="RefSeq" id="WP_285759603.1">
    <property type="nucleotide sequence ID" value="NZ_BSQG01000004.1"/>
</dbReference>
<keyword evidence="1" id="KW-0479">Metal-binding</keyword>
<dbReference type="EMBL" id="BSQG01000004">
    <property type="protein sequence ID" value="GLU48173.1"/>
    <property type="molecule type" value="Genomic_DNA"/>
</dbReference>
<keyword evidence="5" id="KW-1185">Reference proteome</keyword>
<gene>
    <name evidence="4" type="ORF">Nans01_25240</name>
</gene>
<sequence>MSARRWWSQRFVSALESGTEDGRLARGRAYAASGAVLEVKVRPGEVVASVRGSRSRPYRVSLIGRVLDDAQWEVVVAALAGQPLFRARLLSGELPAEVEQVFDVLGLDLFPRGLHDLVLTCSCQDWGHPCKHTAAALYVMAERLDGDPFLLTAWLGRDRAALLSQMRLRARAGAEPVSAGTEPSPPATVAAAPLPDDPREFWSAPPLPRPHRVTVAPPFAPKGVEEVAAAVAPLLRALTAQGPGEQVSGVDEAG</sequence>
<dbReference type="PANTHER" id="PTHR38133">
    <property type="entry name" value="SLR1429 PROTEIN"/>
    <property type="match status" value="1"/>
</dbReference>
<evidence type="ECO:0000313" key="5">
    <source>
        <dbReference type="Proteomes" id="UP001165092"/>
    </source>
</evidence>